<evidence type="ECO:0000256" key="3">
    <source>
        <dbReference type="ARBA" id="ARBA00022692"/>
    </source>
</evidence>
<feature type="transmembrane region" description="Helical" evidence="7">
    <location>
        <begin position="127"/>
        <end position="151"/>
    </location>
</feature>
<keyword evidence="5 7" id="KW-0472">Membrane</keyword>
<name>A0ABZ0VZV1_9BACT</name>
<feature type="transmembrane region" description="Helical" evidence="7">
    <location>
        <begin position="21"/>
        <end position="41"/>
    </location>
</feature>
<feature type="domain" description="Heme-copper oxidase subunit III family profile" evidence="8">
    <location>
        <begin position="18"/>
        <end position="191"/>
    </location>
</feature>
<evidence type="ECO:0000256" key="6">
    <source>
        <dbReference type="RuleBase" id="RU003376"/>
    </source>
</evidence>
<dbReference type="InterPro" id="IPR013833">
    <property type="entry name" value="Cyt_c_oxidase_su3_a-hlx"/>
</dbReference>
<evidence type="ECO:0000313" key="10">
    <source>
        <dbReference type="Proteomes" id="UP001325680"/>
    </source>
</evidence>
<evidence type="ECO:0000256" key="1">
    <source>
        <dbReference type="ARBA" id="ARBA00004141"/>
    </source>
</evidence>
<evidence type="ECO:0000259" key="8">
    <source>
        <dbReference type="PROSITE" id="PS50253"/>
    </source>
</evidence>
<accession>A0ABZ0VZV1</accession>
<keyword evidence="10" id="KW-1185">Reference proteome</keyword>
<evidence type="ECO:0000256" key="7">
    <source>
        <dbReference type="SAM" id="Phobius"/>
    </source>
</evidence>
<dbReference type="InterPro" id="IPR024791">
    <property type="entry name" value="Cyt_c/ubiquinol_Oxase_su3"/>
</dbReference>
<protein>
    <submittedName>
        <fullName evidence="9">Heme-copper oxidase subunit III</fullName>
    </submittedName>
</protein>
<dbReference type="Pfam" id="PF00510">
    <property type="entry name" value="COX3"/>
    <property type="match status" value="1"/>
</dbReference>
<dbReference type="SUPFAM" id="SSF81452">
    <property type="entry name" value="Cytochrome c oxidase subunit III-like"/>
    <property type="match status" value="1"/>
</dbReference>
<evidence type="ECO:0000256" key="5">
    <source>
        <dbReference type="ARBA" id="ARBA00023136"/>
    </source>
</evidence>
<keyword evidence="3 6" id="KW-0812">Transmembrane</keyword>
<keyword evidence="4 7" id="KW-1133">Transmembrane helix</keyword>
<evidence type="ECO:0000256" key="2">
    <source>
        <dbReference type="ARBA" id="ARBA00010581"/>
    </source>
</evidence>
<comment type="subcellular location">
    <subcellularLocation>
        <location evidence="6">Cell membrane</location>
        <topology evidence="6">Multi-pass membrane protein</topology>
    </subcellularLocation>
    <subcellularLocation>
        <location evidence="1">Membrane</location>
        <topology evidence="1">Multi-pass membrane protein</topology>
    </subcellularLocation>
</comment>
<reference evidence="9 10" key="1">
    <citation type="submission" date="2023-12" db="EMBL/GenBank/DDBJ databases">
        <title>Genome sequencing and assembly of bacterial species from a model synthetic community.</title>
        <authorList>
            <person name="Hogle S.L."/>
        </authorList>
    </citation>
    <scope>NUCLEOTIDE SEQUENCE [LARGE SCALE GENOMIC DNA]</scope>
    <source>
        <strain evidence="9 10">HAMBI_3031</strain>
    </source>
</reference>
<sequence>MNVDIVSNEQHKRVHPHKFTLWVAIASIIMMFAGLTSAFIVKSNLTGWRTIELPNIFWISTVVILASSVTMQMAIKAFKAREMQRYRSLMGVTVILGLAFVVCQVIGFGELWDQNIRFKGSSGAGQFFYAIAGLHGLHVLGGVVALIVMVVRSLIGKTKLYSAVPAEVMGMYWHFVDLLWLYLLIFFIIVG</sequence>
<gene>
    <name evidence="9" type="ORF">U0035_12810</name>
</gene>
<feature type="transmembrane region" description="Helical" evidence="7">
    <location>
        <begin position="56"/>
        <end position="75"/>
    </location>
</feature>
<dbReference type="PANTHER" id="PTHR11403">
    <property type="entry name" value="CYTOCHROME C OXIDASE SUBUNIT III"/>
    <property type="match status" value="1"/>
</dbReference>
<proteinExistence type="inferred from homology"/>
<dbReference type="InterPro" id="IPR000298">
    <property type="entry name" value="Cyt_c_oxidase-like_su3"/>
</dbReference>
<comment type="similarity">
    <text evidence="2 6">Belongs to the cytochrome c oxidase subunit 3 family.</text>
</comment>
<organism evidence="9 10">
    <name type="scientific">Niabella yanshanensis</name>
    <dbReference type="NCBI Taxonomy" id="577386"/>
    <lineage>
        <taxon>Bacteria</taxon>
        <taxon>Pseudomonadati</taxon>
        <taxon>Bacteroidota</taxon>
        <taxon>Chitinophagia</taxon>
        <taxon>Chitinophagales</taxon>
        <taxon>Chitinophagaceae</taxon>
        <taxon>Niabella</taxon>
    </lineage>
</organism>
<dbReference type="Gene3D" id="1.20.120.80">
    <property type="entry name" value="Cytochrome c oxidase, subunit III, four-helix bundle"/>
    <property type="match status" value="1"/>
</dbReference>
<evidence type="ECO:0000313" key="9">
    <source>
        <dbReference type="EMBL" id="WQD36548.1"/>
    </source>
</evidence>
<dbReference type="PROSITE" id="PS50253">
    <property type="entry name" value="COX3"/>
    <property type="match status" value="1"/>
</dbReference>
<dbReference type="RefSeq" id="WP_245957667.1">
    <property type="nucleotide sequence ID" value="NZ_CP139960.1"/>
</dbReference>
<dbReference type="InterPro" id="IPR035973">
    <property type="entry name" value="Cyt_c_oxidase_su3-like_sf"/>
</dbReference>
<dbReference type="Proteomes" id="UP001325680">
    <property type="component" value="Chromosome"/>
</dbReference>
<dbReference type="EMBL" id="CP139960">
    <property type="protein sequence ID" value="WQD36548.1"/>
    <property type="molecule type" value="Genomic_DNA"/>
</dbReference>
<dbReference type="PANTHER" id="PTHR11403:SF10">
    <property type="entry name" value="CYTOCHROME C OXIDASE"/>
    <property type="match status" value="1"/>
</dbReference>
<feature type="transmembrane region" description="Helical" evidence="7">
    <location>
        <begin position="87"/>
        <end position="107"/>
    </location>
</feature>
<evidence type="ECO:0000256" key="4">
    <source>
        <dbReference type="ARBA" id="ARBA00022989"/>
    </source>
</evidence>
<feature type="transmembrane region" description="Helical" evidence="7">
    <location>
        <begin position="172"/>
        <end position="190"/>
    </location>
</feature>